<dbReference type="EMBL" id="JMSZ01000021">
    <property type="protein sequence ID" value="KDE40056.1"/>
    <property type="molecule type" value="Genomic_DNA"/>
</dbReference>
<gene>
    <name evidence="1" type="ORF">ADINL_1693</name>
</gene>
<dbReference type="PATRIC" id="fig|267850.7.peg.1671"/>
<dbReference type="OrthoDB" id="6192452at2"/>
<dbReference type="InterPro" id="IPR045633">
    <property type="entry name" value="DUF6414"/>
</dbReference>
<accession>A0A063Y5M0</accession>
<comment type="caution">
    <text evidence="1">The sequence shown here is derived from an EMBL/GenBank/DDBJ whole genome shotgun (WGS) entry which is preliminary data.</text>
</comment>
<protein>
    <submittedName>
        <fullName evidence="1">Uncharacterized protein</fullName>
    </submittedName>
</protein>
<keyword evidence="2" id="KW-1185">Reference proteome</keyword>
<evidence type="ECO:0000313" key="1">
    <source>
        <dbReference type="EMBL" id="KDE40056.1"/>
    </source>
</evidence>
<name>A0A063Y5M0_9GAMM</name>
<proteinExistence type="predicted"/>
<dbReference type="RefSeq" id="WP_036546297.1">
    <property type="nucleotide sequence ID" value="NZ_JMSZ01000021.1"/>
</dbReference>
<dbReference type="AlphaFoldDB" id="A0A063Y5M0"/>
<dbReference type="Proteomes" id="UP000027318">
    <property type="component" value="Unassembled WGS sequence"/>
</dbReference>
<sequence>MKEIKDFIYLDMEKVSSLYSQISGGIVQSVEASSTSSENSKNLRNYDFKIFKHEAGGTETESQAIKEVRVSHHDVYNELESELFEKGYAAEIGVDVTREAVESGNATKIFESALCIKVEGHVVLEDYERITRIAHNYEDIVGFINNSIKSNLTETPELKELIEKVDVIKEDIKKMKNGAAKTKKKSELLDFENTLNTVFSSREIGKVDNWIIDGLKTWVRVFLPDVFNVRVYPFEDLEIFHVMSNVKRKFFLDDNTESVHYLFGSKPTIKVTMLGVITSIPKKDGDSFEPMKEFEDKDLDEDGNESQSFENGFRGVFRGFDGLEEMIRTCRYPRIMVQPIAIYRAIKPNKALQRTSR</sequence>
<organism evidence="1 2">
    <name type="scientific">Nitrincola lacisaponensis</name>
    <dbReference type="NCBI Taxonomy" id="267850"/>
    <lineage>
        <taxon>Bacteria</taxon>
        <taxon>Pseudomonadati</taxon>
        <taxon>Pseudomonadota</taxon>
        <taxon>Gammaproteobacteria</taxon>
        <taxon>Oceanospirillales</taxon>
        <taxon>Oceanospirillaceae</taxon>
        <taxon>Nitrincola</taxon>
    </lineage>
</organism>
<dbReference type="Pfam" id="PF19952">
    <property type="entry name" value="DUF6414"/>
    <property type="match status" value="1"/>
</dbReference>
<evidence type="ECO:0000313" key="2">
    <source>
        <dbReference type="Proteomes" id="UP000027318"/>
    </source>
</evidence>
<reference evidence="1 2" key="1">
    <citation type="journal article" date="2005" name="Int. J. Syst. Evol. Microbiol.">
        <title>Nitrincola lacisaponensis gen. nov., sp. nov., a novel alkaliphilic bacterium isolated from an alkaline, saline lake.</title>
        <authorList>
            <person name="Dimitriu P.A."/>
            <person name="Shukla S.K."/>
            <person name="Conradt J."/>
            <person name="Marquez M.C."/>
            <person name="Ventosa A."/>
            <person name="Maglia A."/>
            <person name="Peyton B.M."/>
            <person name="Pinkart H.C."/>
            <person name="Mormile M.R."/>
        </authorList>
    </citation>
    <scope>NUCLEOTIDE SEQUENCE [LARGE SCALE GENOMIC DNA]</scope>
    <source>
        <strain evidence="1 2">4CA</strain>
    </source>
</reference>